<dbReference type="EnsemblMetazoa" id="AALFPA23_006488.R8440">
    <property type="protein sequence ID" value="AALFPA23_006488.P8440"/>
    <property type="gene ID" value="AALFPA23_006488"/>
</dbReference>
<accession>A0ABM1Y7E9</accession>
<evidence type="ECO:0000256" key="3">
    <source>
        <dbReference type="ARBA" id="ARBA00029872"/>
    </source>
</evidence>
<keyword evidence="2" id="KW-0802">TPR repeat</keyword>
<dbReference type="InterPro" id="IPR019183">
    <property type="entry name" value="NAA25_NatB_aux_su"/>
</dbReference>
<evidence type="ECO:0000256" key="1">
    <source>
        <dbReference type="ARBA" id="ARBA00006298"/>
    </source>
</evidence>
<evidence type="ECO:0000313" key="5">
    <source>
        <dbReference type="Proteomes" id="UP000069940"/>
    </source>
</evidence>
<protein>
    <recommendedName>
        <fullName evidence="3">N-terminal acetyltransferase B complex subunit MDM20 homolog</fullName>
    </recommendedName>
</protein>
<dbReference type="RefSeq" id="XP_019553037.3">
    <property type="nucleotide sequence ID" value="XM_019697492.3"/>
</dbReference>
<organism evidence="4 5">
    <name type="scientific">Aedes albopictus</name>
    <name type="common">Asian tiger mosquito</name>
    <name type="synonym">Stegomyia albopicta</name>
    <dbReference type="NCBI Taxonomy" id="7160"/>
    <lineage>
        <taxon>Eukaryota</taxon>
        <taxon>Metazoa</taxon>
        <taxon>Ecdysozoa</taxon>
        <taxon>Arthropoda</taxon>
        <taxon>Hexapoda</taxon>
        <taxon>Insecta</taxon>
        <taxon>Pterygota</taxon>
        <taxon>Neoptera</taxon>
        <taxon>Endopterygota</taxon>
        <taxon>Diptera</taxon>
        <taxon>Nematocera</taxon>
        <taxon>Culicoidea</taxon>
        <taxon>Culicidae</taxon>
        <taxon>Culicinae</taxon>
        <taxon>Aedini</taxon>
        <taxon>Aedes</taxon>
        <taxon>Stegomyia</taxon>
    </lineage>
</organism>
<comment type="similarity">
    <text evidence="1">Belongs to the MDM20/NAA25 family.</text>
</comment>
<sequence length="970" mass="111179">MQNVELVIERKLRPIFESIEIGHYKKALQDVEKVLKKNPTIQCGRALKAWAYLRLGRDEESAVLIQALKQETPTESTTLHVMTLCYKETDQLDKICEIFTSASKQLPGNEELLSQLFIAHMRVNDFKAQQTVAMQLYKLKPRNPFYFWAVTSVMLQALRGPDAKDQQKSSLLLSLAQRMVDKLIADNKIEASQEVQLYLQILQHQEKYQEMLTFLEGSVCTNLYPGAPHSIKIDLLKKLGKWADLNKLMKQLLTEDPDRWDYYQDYIQSTMEMIKIKDETPQTDHTVDMCHEFIAGIIESQPRKNRGPYLARLELTRLMVEHKFDKEQQFGELTDLLLDYFRMFGDKTCCANDLKLFLEYVEPAKRPGFAAQLMQECRINPVTLPSSKEHMQRHICSLQIARFCGAHAALSEEHLSALYTALSLHYEHGYNTFGQGLLPTDMGPSDPYALLAVNIMYDRAWKLQRSEPLVEALCLLNHLLSNSINNFHGKLLNLQLYHRLGLVEAAHRAYESLDIKHIQLDSLGYLHCSHLCNGGFPALAKQIFDQTLNFFINDHQNSVEFLKTSYNFGSFSKLVEFLDFRDRLSNSLQFTLISVEALLLEMVCFSGTLAQNLAAYRLMRIKPQEDRIKWDEMSDNRDLTIFVHWDPVVDYSKVLPPEGAESVLKNNENYAIVLESKTVEQLREECQKESFMQELELLQLRSGLLRLVSSFVELFTKGGDDEYQTAQDLGSHWDELFRTVRAKNRLPACERFLVNLLPSRLHSVLAMPYETVFRDLASFLLALWKGEKHEQIRSGAEGCVKHVNELFALIASSIKTYNSSGDLLWNRKKVHDTVNACVEIASLILFVMTVCFDKYSQAPAPQPTRKVKKKDSEQNNHEPAVVLMTDKNRLQLVVDVLRALKTNLVDCEAVLSSWELPLLSDSLAGALEQMSLGAKSESAVRLKLMDTHLGEIKELKKLLKDKLKLINKSI</sequence>
<dbReference type="PANTHER" id="PTHR22767">
    <property type="entry name" value="N-TERMINAL ACETYLTRANSFERASE-RELATED"/>
    <property type="match status" value="1"/>
</dbReference>
<reference evidence="4" key="2">
    <citation type="submission" date="2025-05" db="UniProtKB">
        <authorList>
            <consortium name="EnsemblMetazoa"/>
        </authorList>
    </citation>
    <scope>IDENTIFICATION</scope>
    <source>
        <strain evidence="4">Foshan</strain>
    </source>
</reference>
<dbReference type="GeneID" id="109422649"/>
<dbReference type="Pfam" id="PF09797">
    <property type="entry name" value="NatB_MDM20"/>
    <property type="match status" value="1"/>
</dbReference>
<keyword evidence="5" id="KW-1185">Reference proteome</keyword>
<dbReference type="PANTHER" id="PTHR22767:SF3">
    <property type="entry name" value="N-ALPHA-ACETYLTRANSFERASE 25, NATB AUXILIARY SUBUNIT"/>
    <property type="match status" value="1"/>
</dbReference>
<dbReference type="InterPro" id="IPR011990">
    <property type="entry name" value="TPR-like_helical_dom_sf"/>
</dbReference>
<evidence type="ECO:0000313" key="4">
    <source>
        <dbReference type="EnsemblMetazoa" id="AALFPA23_006488.P8440"/>
    </source>
</evidence>
<dbReference type="SUPFAM" id="SSF48452">
    <property type="entry name" value="TPR-like"/>
    <property type="match status" value="1"/>
</dbReference>
<evidence type="ECO:0000256" key="2">
    <source>
        <dbReference type="ARBA" id="ARBA00022803"/>
    </source>
</evidence>
<proteinExistence type="inferred from homology"/>
<dbReference type="Proteomes" id="UP000069940">
    <property type="component" value="Unassembled WGS sequence"/>
</dbReference>
<dbReference type="Gene3D" id="1.25.40.1040">
    <property type="match status" value="1"/>
</dbReference>
<name>A0ABM1Y7E9_AEDAL</name>
<reference evidence="5" key="1">
    <citation type="journal article" date="2015" name="Proc. Natl. Acad. Sci. U.S.A.">
        <title>Genome sequence of the Asian Tiger mosquito, Aedes albopictus, reveals insights into its biology, genetics, and evolution.</title>
        <authorList>
            <person name="Chen X.G."/>
            <person name="Jiang X."/>
            <person name="Gu J."/>
            <person name="Xu M."/>
            <person name="Wu Y."/>
            <person name="Deng Y."/>
            <person name="Zhang C."/>
            <person name="Bonizzoni M."/>
            <person name="Dermauw W."/>
            <person name="Vontas J."/>
            <person name="Armbruster P."/>
            <person name="Huang X."/>
            <person name="Yang Y."/>
            <person name="Zhang H."/>
            <person name="He W."/>
            <person name="Peng H."/>
            <person name="Liu Y."/>
            <person name="Wu K."/>
            <person name="Chen J."/>
            <person name="Lirakis M."/>
            <person name="Topalis P."/>
            <person name="Van Leeuwen T."/>
            <person name="Hall A.B."/>
            <person name="Jiang X."/>
            <person name="Thorpe C."/>
            <person name="Mueller R.L."/>
            <person name="Sun C."/>
            <person name="Waterhouse R.M."/>
            <person name="Yan G."/>
            <person name="Tu Z.J."/>
            <person name="Fang X."/>
            <person name="James A.A."/>
        </authorList>
    </citation>
    <scope>NUCLEOTIDE SEQUENCE [LARGE SCALE GENOMIC DNA]</scope>
    <source>
        <strain evidence="5">Foshan</strain>
    </source>
</reference>